<dbReference type="AlphaFoldDB" id="A0A8C5FXI5"/>
<dbReference type="GO" id="GO:0000492">
    <property type="term" value="P:box C/D snoRNP assembly"/>
    <property type="evidence" value="ECO:0007669"/>
    <property type="project" value="TreeGrafter"/>
</dbReference>
<feature type="domain" description="PIH1D1/2/3 CS-like" evidence="3">
    <location>
        <begin position="273"/>
        <end position="337"/>
    </location>
</feature>
<accession>A0A8C5FXI5</accession>
<dbReference type="OrthoDB" id="545063at2759"/>
<proteinExistence type="inferred from homology"/>
<dbReference type="Pfam" id="PF18201">
    <property type="entry name" value="PIH1_CS"/>
    <property type="match status" value="1"/>
</dbReference>
<dbReference type="RefSeq" id="XP_030237144.1">
    <property type="nucleotide sequence ID" value="XM_030381284.1"/>
</dbReference>
<name>A0A8C5FXI5_GADMO</name>
<evidence type="ECO:0000313" key="4">
    <source>
        <dbReference type="Ensembl" id="ENSGMOP00000068901.1"/>
    </source>
</evidence>
<sequence>MSSKDVVQQAQQLWSMLDDMSQDDPQAYQTFIQKHMKEGLEFSSPPQVHSCVRTDILGPKKGVLYVNICGWKRVPAAPDPSKPVPVCGGKLETHTDPDGESYTVLDVAFSPSELRRSEQCRGGGGGGGELDPQVYLLALSFAQRQHGLSLSERYRIHSAGPRGSREDVQQRLECRKQPGSRPAPGGAHGPDAVSSPASLLQHISSLRLEDTENQSSEIVIGPTAAAAEPEQNKNKKALIQVISSSYAPLQPQTPHYQLLVIPGGGIGSRGTVELTVELPRVLSVSECQLSVSQTDVLLEVEDLYLLLVELPEAVDEDSASATFNRKKRRLTVRLDVL</sequence>
<dbReference type="GeneTree" id="ENSGT00510000048581"/>
<evidence type="ECO:0000313" key="5">
    <source>
        <dbReference type="Proteomes" id="UP000694546"/>
    </source>
</evidence>
<dbReference type="InterPro" id="IPR050734">
    <property type="entry name" value="PIH1/Kintoun_subfamily"/>
</dbReference>
<dbReference type="Proteomes" id="UP000694546">
    <property type="component" value="Chromosome 16"/>
</dbReference>
<reference evidence="4" key="1">
    <citation type="submission" date="2025-08" db="UniProtKB">
        <authorList>
            <consortium name="Ensembl"/>
        </authorList>
    </citation>
    <scope>IDENTIFICATION</scope>
</reference>
<protein>
    <submittedName>
        <fullName evidence="4">PIH1 domain containing 2</fullName>
    </submittedName>
</protein>
<dbReference type="CTD" id="120379"/>
<organism evidence="4 5">
    <name type="scientific">Gadus morhua</name>
    <name type="common">Atlantic cod</name>
    <dbReference type="NCBI Taxonomy" id="8049"/>
    <lineage>
        <taxon>Eukaryota</taxon>
        <taxon>Metazoa</taxon>
        <taxon>Chordata</taxon>
        <taxon>Craniata</taxon>
        <taxon>Vertebrata</taxon>
        <taxon>Euteleostomi</taxon>
        <taxon>Actinopterygii</taxon>
        <taxon>Neopterygii</taxon>
        <taxon>Teleostei</taxon>
        <taxon>Neoteleostei</taxon>
        <taxon>Acanthomorphata</taxon>
        <taxon>Zeiogadaria</taxon>
        <taxon>Gadariae</taxon>
        <taxon>Gadiformes</taxon>
        <taxon>Gadoidei</taxon>
        <taxon>Gadidae</taxon>
        <taxon>Gadus</taxon>
    </lineage>
</organism>
<evidence type="ECO:0000256" key="1">
    <source>
        <dbReference type="ARBA" id="ARBA00008511"/>
    </source>
</evidence>
<feature type="region of interest" description="Disordered" evidence="2">
    <location>
        <begin position="153"/>
        <end position="196"/>
    </location>
</feature>
<evidence type="ECO:0000256" key="2">
    <source>
        <dbReference type="SAM" id="MobiDB-lite"/>
    </source>
</evidence>
<dbReference type="GeneID" id="115561323"/>
<dbReference type="GO" id="GO:0006364">
    <property type="term" value="P:rRNA processing"/>
    <property type="evidence" value="ECO:0007669"/>
    <property type="project" value="TreeGrafter"/>
</dbReference>
<reference evidence="4" key="2">
    <citation type="submission" date="2025-09" db="UniProtKB">
        <authorList>
            <consortium name="Ensembl"/>
        </authorList>
    </citation>
    <scope>IDENTIFICATION</scope>
</reference>
<gene>
    <name evidence="4" type="primary">pih1d2</name>
</gene>
<dbReference type="Ensembl" id="ENSGMOT00000050287.1">
    <property type="protein sequence ID" value="ENSGMOP00000068901.1"/>
    <property type="gene ID" value="ENSGMOG00000031364.1"/>
</dbReference>
<dbReference type="PANTHER" id="PTHR22997">
    <property type="entry name" value="PIH1 DOMAIN-CONTAINING PROTEIN 1"/>
    <property type="match status" value="1"/>
</dbReference>
<dbReference type="KEGG" id="gmh:115561323"/>
<keyword evidence="5" id="KW-1185">Reference proteome</keyword>
<feature type="compositionally biased region" description="Basic and acidic residues" evidence="2">
    <location>
        <begin position="163"/>
        <end position="176"/>
    </location>
</feature>
<dbReference type="OMA" id="SCLCTEI"/>
<evidence type="ECO:0000259" key="3">
    <source>
        <dbReference type="Pfam" id="PF18201"/>
    </source>
</evidence>
<dbReference type="GO" id="GO:0097255">
    <property type="term" value="C:R2TP complex"/>
    <property type="evidence" value="ECO:0007669"/>
    <property type="project" value="TreeGrafter"/>
</dbReference>
<dbReference type="InterPro" id="IPR041442">
    <property type="entry name" value="PIH1D1/2/3_CS-like"/>
</dbReference>
<comment type="similarity">
    <text evidence="1">Belongs to the PIH1 family.</text>
</comment>
<dbReference type="GO" id="GO:1990904">
    <property type="term" value="C:ribonucleoprotein complex"/>
    <property type="evidence" value="ECO:0007669"/>
    <property type="project" value="TreeGrafter"/>
</dbReference>
<dbReference type="PANTHER" id="PTHR22997:SF6">
    <property type="entry name" value="PIH1 DOMAIN-CONTAINING PROTEIN 2"/>
    <property type="match status" value="1"/>
</dbReference>
<dbReference type="GO" id="GO:0005737">
    <property type="term" value="C:cytoplasm"/>
    <property type="evidence" value="ECO:0007669"/>
    <property type="project" value="TreeGrafter"/>
</dbReference>